<sequence>VLQLQQDAHARGPPGAAPPQQLAASFEPPPRRELVASFEPPPPPQPAPAVGPASEEDEGADAARMRREVQRLRLRVEDLEAHVAQDAKAEHVKALEQQVTVLRSKLSSAELDESGLQQEPLAAAPRPRLAPQFSFSSLQQPNGSSAAPPCSAGDEGRPHAGFPPRREAGPGRPVAPPPVLRSESMPTLEALPKGYSWGQRYVLPDDRAAPSPYRHAQSVGDGASSIGELQTYRSAVRVDRRDPDWQRDRREPGGLGGRVRVAMPEEALFPPGPLPQQAGWDDSVSEGAETGGRRQSKDLLSEMRRLRLQMSELERVAGSPAGHASKQHPQRAATEPRAVWGHAGGEGAALNGSALSSHAAAGPSGAFRARDGLDFDERTSPAKSTLSDDRSHVDYAGWQYRAHAGDPLDAAIAALVNRPGRYSGWRAMLCRLDQGLYLCGTRRVRLRVDDDAREQIKASGDDGRSWMDLGDLMNGAEGSQHALLERVRRSCTWRGRKVACNVFLRHAATWRRADPVRPSARRAATPSVSLLTRHSWPHRPAGSLKEH</sequence>
<feature type="region of interest" description="Disordered" evidence="1">
    <location>
        <begin position="316"/>
        <end position="336"/>
    </location>
</feature>
<gene>
    <name evidence="2" type="ORF">PCOR1329_LOCUS42276</name>
</gene>
<dbReference type="Proteomes" id="UP001189429">
    <property type="component" value="Unassembled WGS sequence"/>
</dbReference>
<proteinExistence type="predicted"/>
<feature type="region of interest" description="Disordered" evidence="1">
    <location>
        <begin position="515"/>
        <end position="547"/>
    </location>
</feature>
<name>A0ABN9TTV8_9DINO</name>
<feature type="compositionally biased region" description="Polar residues" evidence="1">
    <location>
        <begin position="133"/>
        <end position="145"/>
    </location>
</feature>
<organism evidence="2 3">
    <name type="scientific">Prorocentrum cordatum</name>
    <dbReference type="NCBI Taxonomy" id="2364126"/>
    <lineage>
        <taxon>Eukaryota</taxon>
        <taxon>Sar</taxon>
        <taxon>Alveolata</taxon>
        <taxon>Dinophyceae</taxon>
        <taxon>Prorocentrales</taxon>
        <taxon>Prorocentraceae</taxon>
        <taxon>Prorocentrum</taxon>
    </lineage>
</organism>
<keyword evidence="3" id="KW-1185">Reference proteome</keyword>
<evidence type="ECO:0000313" key="2">
    <source>
        <dbReference type="EMBL" id="CAK0849637.1"/>
    </source>
</evidence>
<protein>
    <submittedName>
        <fullName evidence="2">Uncharacterized protein</fullName>
    </submittedName>
</protein>
<comment type="caution">
    <text evidence="2">The sequence shown here is derived from an EMBL/GenBank/DDBJ whole genome shotgun (WGS) entry which is preliminary data.</text>
</comment>
<reference evidence="2" key="1">
    <citation type="submission" date="2023-10" db="EMBL/GenBank/DDBJ databases">
        <authorList>
            <person name="Chen Y."/>
            <person name="Shah S."/>
            <person name="Dougan E. K."/>
            <person name="Thang M."/>
            <person name="Chan C."/>
        </authorList>
    </citation>
    <scope>NUCLEOTIDE SEQUENCE [LARGE SCALE GENOMIC DNA]</scope>
</reference>
<feature type="compositionally biased region" description="Pro residues" evidence="1">
    <location>
        <begin position="39"/>
        <end position="49"/>
    </location>
</feature>
<dbReference type="EMBL" id="CAUYUJ010015076">
    <property type="protein sequence ID" value="CAK0849637.1"/>
    <property type="molecule type" value="Genomic_DNA"/>
</dbReference>
<evidence type="ECO:0000256" key="1">
    <source>
        <dbReference type="SAM" id="MobiDB-lite"/>
    </source>
</evidence>
<feature type="non-terminal residue" evidence="2">
    <location>
        <position position="1"/>
    </location>
</feature>
<feature type="compositionally biased region" description="Basic and acidic residues" evidence="1">
    <location>
        <begin position="154"/>
        <end position="169"/>
    </location>
</feature>
<feature type="region of interest" description="Disordered" evidence="1">
    <location>
        <begin position="110"/>
        <end position="299"/>
    </location>
</feature>
<feature type="region of interest" description="Disordered" evidence="1">
    <location>
        <begin position="1"/>
        <end position="66"/>
    </location>
</feature>
<feature type="compositionally biased region" description="Low complexity" evidence="1">
    <location>
        <begin position="120"/>
        <end position="131"/>
    </location>
</feature>
<evidence type="ECO:0000313" key="3">
    <source>
        <dbReference type="Proteomes" id="UP001189429"/>
    </source>
</evidence>
<feature type="compositionally biased region" description="Low complexity" evidence="1">
    <location>
        <begin position="11"/>
        <end position="24"/>
    </location>
</feature>
<accession>A0ABN9TTV8</accession>
<feature type="compositionally biased region" description="Basic and acidic residues" evidence="1">
    <location>
        <begin position="236"/>
        <end position="252"/>
    </location>
</feature>